<feature type="domain" description="DNA polymerase III beta sliding clamp N-terminal" evidence="10">
    <location>
        <begin position="123"/>
        <end position="244"/>
    </location>
</feature>
<evidence type="ECO:0000313" key="13">
    <source>
        <dbReference type="EMBL" id="AUB37503.1"/>
    </source>
</evidence>
<evidence type="ECO:0000256" key="8">
    <source>
        <dbReference type="ARBA" id="ARBA00023125"/>
    </source>
</evidence>
<evidence type="ECO:0000256" key="9">
    <source>
        <dbReference type="SAM" id="MobiDB-lite"/>
    </source>
</evidence>
<dbReference type="PANTHER" id="PTHR30478:SF0">
    <property type="entry name" value="BETA SLIDING CLAMP"/>
    <property type="match status" value="1"/>
</dbReference>
<feature type="domain" description="DNA polymerase III beta sliding clamp C-terminal" evidence="12">
    <location>
        <begin position="384"/>
        <end position="501"/>
    </location>
</feature>
<dbReference type="InterPro" id="IPR022634">
    <property type="entry name" value="DNA_polIII_beta_N"/>
</dbReference>
<dbReference type="Pfam" id="PF02767">
    <property type="entry name" value="DNA_pol3_beta_2"/>
    <property type="match status" value="1"/>
</dbReference>
<dbReference type="GO" id="GO:0006271">
    <property type="term" value="P:DNA strand elongation involved in DNA replication"/>
    <property type="evidence" value="ECO:0007669"/>
    <property type="project" value="TreeGrafter"/>
</dbReference>
<comment type="subcellular location">
    <subcellularLocation>
        <location evidence="1">Cytoplasm</location>
    </subcellularLocation>
</comment>
<dbReference type="InterPro" id="IPR022635">
    <property type="entry name" value="DNA_polIII_beta_C"/>
</dbReference>
<dbReference type="InterPro" id="IPR022637">
    <property type="entry name" value="DNA_polIII_beta_cen"/>
</dbReference>
<evidence type="ECO:0000256" key="4">
    <source>
        <dbReference type="ARBA" id="ARBA00022679"/>
    </source>
</evidence>
<dbReference type="NCBIfam" id="TIGR00663">
    <property type="entry name" value="dnan"/>
    <property type="match status" value="1"/>
</dbReference>
<dbReference type="Pfam" id="PF02768">
    <property type="entry name" value="DNA_pol3_beta_3"/>
    <property type="match status" value="1"/>
</dbReference>
<dbReference type="GO" id="GO:0005737">
    <property type="term" value="C:cytoplasm"/>
    <property type="evidence" value="ECO:0007669"/>
    <property type="project" value="UniProtKB-SubCell"/>
</dbReference>
<keyword evidence="7" id="KW-0239">DNA-directed DNA polymerase</keyword>
<organism evidence="13 14">
    <name type="scientific">Nostoc flagelliforme CCNUN1</name>
    <dbReference type="NCBI Taxonomy" id="2038116"/>
    <lineage>
        <taxon>Bacteria</taxon>
        <taxon>Bacillati</taxon>
        <taxon>Cyanobacteriota</taxon>
        <taxon>Cyanophyceae</taxon>
        <taxon>Nostocales</taxon>
        <taxon>Nostocaceae</taxon>
        <taxon>Nostoc</taxon>
    </lineage>
</organism>
<keyword evidence="3" id="KW-0963">Cytoplasm</keyword>
<evidence type="ECO:0000256" key="3">
    <source>
        <dbReference type="ARBA" id="ARBA00022490"/>
    </source>
</evidence>
<gene>
    <name evidence="13" type="ORF">COO91_03448</name>
</gene>
<evidence type="ECO:0000259" key="12">
    <source>
        <dbReference type="Pfam" id="PF02768"/>
    </source>
</evidence>
<evidence type="ECO:0000259" key="11">
    <source>
        <dbReference type="Pfam" id="PF02767"/>
    </source>
</evidence>
<dbReference type="KEGG" id="nfl:COO91_03448"/>
<keyword evidence="5" id="KW-0548">Nucleotidyltransferase</keyword>
<name>A0A2K8SQC1_9NOSO</name>
<dbReference type="Gene3D" id="3.70.10.10">
    <property type="match status" value="1"/>
</dbReference>
<evidence type="ECO:0000259" key="10">
    <source>
        <dbReference type="Pfam" id="PF00712"/>
    </source>
</evidence>
<dbReference type="GO" id="GO:0003887">
    <property type="term" value="F:DNA-directed DNA polymerase activity"/>
    <property type="evidence" value="ECO:0007669"/>
    <property type="project" value="UniProtKB-KW"/>
</dbReference>
<keyword evidence="14" id="KW-1185">Reference proteome</keyword>
<keyword evidence="4" id="KW-0808">Transferase</keyword>
<dbReference type="Gene3D" id="3.10.150.10">
    <property type="entry name" value="DNA Polymerase III, subunit A, domain 2"/>
    <property type="match status" value="1"/>
</dbReference>
<accession>A0A2K8SQC1</accession>
<feature type="region of interest" description="Disordered" evidence="9">
    <location>
        <begin position="85"/>
        <end position="108"/>
    </location>
</feature>
<dbReference type="InterPro" id="IPR046938">
    <property type="entry name" value="DNA_clamp_sf"/>
</dbReference>
<keyword evidence="8" id="KW-0238">DNA-binding</keyword>
<dbReference type="GO" id="GO:0008408">
    <property type="term" value="F:3'-5' exonuclease activity"/>
    <property type="evidence" value="ECO:0007669"/>
    <property type="project" value="InterPro"/>
</dbReference>
<sequence length="505" mass="54609">MTTTSVTPTLAIGDTVEILRSQDPKVTTYNGTEAVITGFSAKGWAKIQYHDGKTATLKPDWISLKQSAPAVTEAEVEEEETVVTTDSESASVADAQSVEPEVQPETIPEPEVATEANSIGYFKFSCNSAVFAKVISQVRRVIRTMSIHPILSNVKITASSESKQVEVVGFDLSLGVIACFTATEVTVGGSYTLSVSILSDILSQLPEGTITLERNESSPKAKLTTSNGIFELSGLDAYDFPELPIPKQNVTTLKISSKSLRVGCGSILYAASTDQTKMVLCGGHMVFGTEGKFEIAATDGHRLALFRCKDLISSTPEIESEQHLTVPARSLHEVERYLVKDEAIVEISYEASIDSGPSIVQFKLEGATIITRLLEGQYPSYNDLMPKKFQREVWVERLPLVGSIGRVAVLAALKHYLIKIVVESKRITLSSEDEDTGSGTEAIPAEVSGEDIKIAFNIKYLSEALKSIGTQEVAIKINGPATPVICTPLNGYDIVALIMPVQLRN</sequence>
<dbReference type="SUPFAM" id="SSF55979">
    <property type="entry name" value="DNA clamp"/>
    <property type="match status" value="3"/>
</dbReference>
<dbReference type="GO" id="GO:0003677">
    <property type="term" value="F:DNA binding"/>
    <property type="evidence" value="ECO:0007669"/>
    <property type="project" value="UniProtKB-KW"/>
</dbReference>
<dbReference type="SMART" id="SM00480">
    <property type="entry name" value="POL3Bc"/>
    <property type="match status" value="1"/>
</dbReference>
<keyword evidence="6" id="KW-0235">DNA replication</keyword>
<evidence type="ECO:0000256" key="2">
    <source>
        <dbReference type="ARBA" id="ARBA00010752"/>
    </source>
</evidence>
<dbReference type="CDD" id="cd00140">
    <property type="entry name" value="beta_clamp"/>
    <property type="match status" value="1"/>
</dbReference>
<dbReference type="PANTHER" id="PTHR30478">
    <property type="entry name" value="DNA POLYMERASE III SUBUNIT BETA"/>
    <property type="match status" value="1"/>
</dbReference>
<protein>
    <submittedName>
        <fullName evidence="13">DPO3B, DNA polymerase III subunit beta</fullName>
    </submittedName>
</protein>
<feature type="domain" description="DNA polymerase III beta sliding clamp central" evidence="11">
    <location>
        <begin position="255"/>
        <end position="379"/>
    </location>
</feature>
<dbReference type="GO" id="GO:0009360">
    <property type="term" value="C:DNA polymerase III complex"/>
    <property type="evidence" value="ECO:0007669"/>
    <property type="project" value="InterPro"/>
</dbReference>
<evidence type="ECO:0000256" key="6">
    <source>
        <dbReference type="ARBA" id="ARBA00022705"/>
    </source>
</evidence>
<dbReference type="EMBL" id="CP024785">
    <property type="protein sequence ID" value="AUB37503.1"/>
    <property type="molecule type" value="Genomic_DNA"/>
</dbReference>
<reference evidence="13 14" key="1">
    <citation type="submission" date="2017-11" db="EMBL/GenBank/DDBJ databases">
        <title>Complete genome of a free-living desiccation-tolerant cyanobacterium and its photosynthetic adaptation to extreme terrestrial habitat.</title>
        <authorList>
            <person name="Shang J."/>
        </authorList>
    </citation>
    <scope>NUCLEOTIDE SEQUENCE [LARGE SCALE GENOMIC DNA]</scope>
    <source>
        <strain evidence="13 14">CCNUN1</strain>
    </source>
</reference>
<dbReference type="Pfam" id="PF00712">
    <property type="entry name" value="DNA_pol3_beta"/>
    <property type="match status" value="1"/>
</dbReference>
<dbReference type="OrthoDB" id="8421503at2"/>
<dbReference type="InterPro" id="IPR001001">
    <property type="entry name" value="DNA_polIII_beta"/>
</dbReference>
<evidence type="ECO:0000256" key="5">
    <source>
        <dbReference type="ARBA" id="ARBA00022695"/>
    </source>
</evidence>
<comment type="similarity">
    <text evidence="2">Belongs to the beta sliding clamp family.</text>
</comment>
<evidence type="ECO:0000256" key="1">
    <source>
        <dbReference type="ARBA" id="ARBA00004496"/>
    </source>
</evidence>
<dbReference type="AlphaFoldDB" id="A0A2K8SQC1"/>
<dbReference type="RefSeq" id="WP_100899127.1">
    <property type="nucleotide sequence ID" value="NZ_CAWNNC010000001.1"/>
</dbReference>
<dbReference type="Proteomes" id="UP000232003">
    <property type="component" value="Chromosome"/>
</dbReference>
<proteinExistence type="inferred from homology"/>
<evidence type="ECO:0000256" key="7">
    <source>
        <dbReference type="ARBA" id="ARBA00022932"/>
    </source>
</evidence>
<evidence type="ECO:0000313" key="14">
    <source>
        <dbReference type="Proteomes" id="UP000232003"/>
    </source>
</evidence>